<accession>A0AAE6R601</accession>
<protein>
    <submittedName>
        <fullName evidence="1">Orf43</fullName>
    </submittedName>
</protein>
<evidence type="ECO:0000313" key="2">
    <source>
        <dbReference type="Proteomes" id="UP000830275"/>
    </source>
</evidence>
<evidence type="ECO:0000313" key="1">
    <source>
        <dbReference type="EMBL" id="QHB21702.1"/>
    </source>
</evidence>
<sequence>MVNCGDVVVQPTNRCRCSSDNNFCDKQINDACQFVDEHDNKENIIDVQLVNKIERHLTLDNADRRRKQYKKHIKRLIPQTKYIGVRRKLNFDNM</sequence>
<dbReference type="Proteomes" id="UP000830275">
    <property type="component" value="Segment"/>
</dbReference>
<keyword evidence="2" id="KW-1185">Reference proteome</keyword>
<organism evidence="1 2">
    <name type="scientific">Artaxa digramma nucleopolyhedrovirus</name>
    <dbReference type="NCBI Taxonomy" id="3070910"/>
    <lineage>
        <taxon>Viruses</taxon>
        <taxon>Viruses incertae sedis</taxon>
        <taxon>Naldaviricetes</taxon>
        <taxon>Lefavirales</taxon>
        <taxon>Baculoviridae</taxon>
        <taxon>Alphabaculovirus</taxon>
        <taxon>Alphabaculovirus ardigrammae</taxon>
    </lineage>
</organism>
<reference evidence="1 2" key="1">
    <citation type="journal article" date="2019" name="Viruses">
        <title>Genome Analysis of a Novel Clade II.b Alphabaculovirus Obtained from Artaxa digramma.</title>
        <authorList>
            <person name="Li J."/>
            <person name="Duan X."/>
            <person name="Wang Q."/>
            <person name="Zhang L."/>
            <person name="Deng F."/>
            <person name="Wang H."/>
            <person name="Hu Z."/>
            <person name="Wang M."/>
            <person name="Wang J."/>
        </authorList>
    </citation>
    <scope>NUCLEOTIDE SEQUENCE [LARGE SCALE GENOMIC DNA]</scope>
    <source>
        <strain evidence="1 2">424</strain>
    </source>
</reference>
<proteinExistence type="predicted"/>
<gene>
    <name evidence="1" type="primary">orf43</name>
    <name evidence="1" type="ORF">Eudi_ORF43</name>
</gene>
<name>A0AAE6R601_9ABAC</name>
<dbReference type="EMBL" id="MN233792">
    <property type="protein sequence ID" value="QHB21702.1"/>
    <property type="molecule type" value="Genomic_DNA"/>
</dbReference>